<evidence type="ECO:0000256" key="1">
    <source>
        <dbReference type="ARBA" id="ARBA00004479"/>
    </source>
</evidence>
<dbReference type="SUPFAM" id="SSF56112">
    <property type="entry name" value="Protein kinase-like (PK-like)"/>
    <property type="match status" value="1"/>
</dbReference>
<evidence type="ECO:0000256" key="11">
    <source>
        <dbReference type="ARBA" id="ARBA00023180"/>
    </source>
</evidence>
<proteinExistence type="inferred from homology"/>
<accession>A0A811QQS7</accession>
<evidence type="ECO:0000256" key="12">
    <source>
        <dbReference type="PROSITE-ProRule" id="PRU10141"/>
    </source>
</evidence>
<organism evidence="17 18">
    <name type="scientific">Miscanthus lutarioriparius</name>
    <dbReference type="NCBI Taxonomy" id="422564"/>
    <lineage>
        <taxon>Eukaryota</taxon>
        <taxon>Viridiplantae</taxon>
        <taxon>Streptophyta</taxon>
        <taxon>Embryophyta</taxon>
        <taxon>Tracheophyta</taxon>
        <taxon>Spermatophyta</taxon>
        <taxon>Magnoliopsida</taxon>
        <taxon>Liliopsida</taxon>
        <taxon>Poales</taxon>
        <taxon>Poaceae</taxon>
        <taxon>PACMAD clade</taxon>
        <taxon>Panicoideae</taxon>
        <taxon>Andropogonodae</taxon>
        <taxon>Andropogoneae</taxon>
        <taxon>Saccharinae</taxon>
        <taxon>Miscanthus</taxon>
    </lineage>
</organism>
<comment type="similarity">
    <text evidence="13">Belongs to the protein kinase superfamily.</text>
</comment>
<dbReference type="Proteomes" id="UP000604825">
    <property type="component" value="Unassembled WGS sequence"/>
</dbReference>
<dbReference type="InterPro" id="IPR000719">
    <property type="entry name" value="Prot_kinase_dom"/>
</dbReference>
<keyword evidence="3" id="KW-0808">Transferase</keyword>
<keyword evidence="5" id="KW-0732">Signal</keyword>
<dbReference type="SMART" id="SM00220">
    <property type="entry name" value="S_TKc"/>
    <property type="match status" value="1"/>
</dbReference>
<evidence type="ECO:0000256" key="13">
    <source>
        <dbReference type="RuleBase" id="RU000304"/>
    </source>
</evidence>
<sequence>MAPCITSSLILAGFAVGIITTGVVGVVTIIAIYKCAKLCVKTDLQRGGGSRDREAEASMTRDGERGSTDDAGDDVEMGSMSCFFEDILKERPVRFSSQQLRAFTRNYAHRVGSGGFGVVYKGRFPNGAAVAVKVLNSTMGKRAEEQFMAEVGTIGRTYHINLVRLYGFCFDGTVKALVYEYTENGSLDGYLFDPPPDKTVGYGKLYEIAVGTAKALRYLHEECAQRIIHYDIKPENVLLGAGLAPKVSDFGLARLCDREDTHLTITGARGTPGYAAPELWMPLPVTHKCDVYSYGMLLFETLGRRRNLELGLHARESQEWYPRWVWHRFEAGDTDALVARAAATGDKKDREAAERVCKVALWCVQYRPEDRPSMGSVVRMLEGEDQIAAPRNPFAHLAPYNSTATAGSYGSSDHLLSAR</sequence>
<dbReference type="PROSITE" id="PS00107">
    <property type="entry name" value="PROTEIN_KINASE_ATP"/>
    <property type="match status" value="1"/>
</dbReference>
<dbReference type="InterPro" id="IPR045874">
    <property type="entry name" value="LRK10/LRL21-25-like"/>
</dbReference>
<feature type="binding site" evidence="12">
    <location>
        <position position="133"/>
    </location>
    <ligand>
        <name>ATP</name>
        <dbReference type="ChEBI" id="CHEBI:30616"/>
    </ligand>
</feature>
<evidence type="ECO:0000313" key="17">
    <source>
        <dbReference type="EMBL" id="CAD6259246.1"/>
    </source>
</evidence>
<keyword evidence="11" id="KW-0325">Glycoprotein</keyword>
<dbReference type="PROSITE" id="PS00108">
    <property type="entry name" value="PROTEIN_KINASE_ST"/>
    <property type="match status" value="1"/>
</dbReference>
<evidence type="ECO:0000313" key="18">
    <source>
        <dbReference type="Proteomes" id="UP000604825"/>
    </source>
</evidence>
<dbReference type="InterPro" id="IPR008271">
    <property type="entry name" value="Ser/Thr_kinase_AS"/>
</dbReference>
<dbReference type="Gene3D" id="3.30.200.20">
    <property type="entry name" value="Phosphorylase Kinase, domain 1"/>
    <property type="match status" value="1"/>
</dbReference>
<evidence type="ECO:0000256" key="5">
    <source>
        <dbReference type="ARBA" id="ARBA00022729"/>
    </source>
</evidence>
<feature type="domain" description="Protein kinase" evidence="16">
    <location>
        <begin position="105"/>
        <end position="395"/>
    </location>
</feature>
<dbReference type="FunFam" id="3.30.200.20:FF:000178">
    <property type="entry name" value="serine/threonine-protein kinase PBS1-like"/>
    <property type="match status" value="1"/>
</dbReference>
<dbReference type="PROSITE" id="PS50011">
    <property type="entry name" value="PROTEIN_KINASE_DOM"/>
    <property type="match status" value="1"/>
</dbReference>
<dbReference type="OrthoDB" id="4062651at2759"/>
<dbReference type="AlphaFoldDB" id="A0A811QQS7"/>
<feature type="compositionally biased region" description="Basic and acidic residues" evidence="14">
    <location>
        <begin position="49"/>
        <end position="68"/>
    </location>
</feature>
<dbReference type="GO" id="GO:0005524">
    <property type="term" value="F:ATP binding"/>
    <property type="evidence" value="ECO:0007669"/>
    <property type="project" value="UniProtKB-UniRule"/>
</dbReference>
<keyword evidence="7" id="KW-0418">Kinase</keyword>
<name>A0A811QQS7_9POAL</name>
<comment type="caution">
    <text evidence="17">The sequence shown here is derived from an EMBL/GenBank/DDBJ whole genome shotgun (WGS) entry which is preliminary data.</text>
</comment>
<feature type="transmembrane region" description="Helical" evidence="15">
    <location>
        <begin position="9"/>
        <end position="33"/>
    </location>
</feature>
<evidence type="ECO:0000256" key="3">
    <source>
        <dbReference type="ARBA" id="ARBA00022679"/>
    </source>
</evidence>
<evidence type="ECO:0000256" key="6">
    <source>
        <dbReference type="ARBA" id="ARBA00022741"/>
    </source>
</evidence>
<dbReference type="GO" id="GO:0016020">
    <property type="term" value="C:membrane"/>
    <property type="evidence" value="ECO:0007669"/>
    <property type="project" value="UniProtKB-SubCell"/>
</dbReference>
<dbReference type="InterPro" id="IPR011009">
    <property type="entry name" value="Kinase-like_dom_sf"/>
</dbReference>
<reference evidence="17" key="1">
    <citation type="submission" date="2020-10" db="EMBL/GenBank/DDBJ databases">
        <authorList>
            <person name="Han B."/>
            <person name="Lu T."/>
            <person name="Zhao Q."/>
            <person name="Huang X."/>
            <person name="Zhao Y."/>
        </authorList>
    </citation>
    <scope>NUCLEOTIDE SEQUENCE</scope>
</reference>
<protein>
    <recommendedName>
        <fullName evidence="16">Protein kinase domain-containing protein</fullName>
    </recommendedName>
</protein>
<evidence type="ECO:0000256" key="4">
    <source>
        <dbReference type="ARBA" id="ARBA00022692"/>
    </source>
</evidence>
<keyword evidence="2 13" id="KW-0723">Serine/threonine-protein kinase</keyword>
<evidence type="ECO:0000256" key="7">
    <source>
        <dbReference type="ARBA" id="ARBA00022777"/>
    </source>
</evidence>
<keyword evidence="9 15" id="KW-1133">Transmembrane helix</keyword>
<keyword evidence="6 12" id="KW-0547">Nucleotide-binding</keyword>
<gene>
    <name evidence="17" type="ORF">NCGR_LOCUS42687</name>
</gene>
<evidence type="ECO:0000256" key="14">
    <source>
        <dbReference type="SAM" id="MobiDB-lite"/>
    </source>
</evidence>
<dbReference type="Gene3D" id="1.10.510.10">
    <property type="entry name" value="Transferase(Phosphotransferase) domain 1"/>
    <property type="match status" value="1"/>
</dbReference>
<dbReference type="InterPro" id="IPR017441">
    <property type="entry name" value="Protein_kinase_ATP_BS"/>
</dbReference>
<evidence type="ECO:0000256" key="10">
    <source>
        <dbReference type="ARBA" id="ARBA00023136"/>
    </source>
</evidence>
<evidence type="ECO:0000256" key="2">
    <source>
        <dbReference type="ARBA" id="ARBA00022527"/>
    </source>
</evidence>
<keyword evidence="10 15" id="KW-0472">Membrane</keyword>
<keyword evidence="18" id="KW-1185">Reference proteome</keyword>
<dbReference type="PANTHER" id="PTHR27009">
    <property type="entry name" value="RUST RESISTANCE KINASE LR10-RELATED"/>
    <property type="match status" value="1"/>
</dbReference>
<evidence type="ECO:0000259" key="16">
    <source>
        <dbReference type="PROSITE" id="PS50011"/>
    </source>
</evidence>
<evidence type="ECO:0000256" key="8">
    <source>
        <dbReference type="ARBA" id="ARBA00022840"/>
    </source>
</evidence>
<feature type="region of interest" description="Disordered" evidence="14">
    <location>
        <begin position="45"/>
        <end position="76"/>
    </location>
</feature>
<dbReference type="FunFam" id="1.10.510.10:FF:000537">
    <property type="entry name" value="Putative receptor-like protein kinase"/>
    <property type="match status" value="1"/>
</dbReference>
<evidence type="ECO:0000256" key="9">
    <source>
        <dbReference type="ARBA" id="ARBA00022989"/>
    </source>
</evidence>
<comment type="subcellular location">
    <subcellularLocation>
        <location evidence="1">Membrane</location>
        <topology evidence="1">Single-pass type I membrane protein</topology>
    </subcellularLocation>
</comment>
<keyword evidence="4 15" id="KW-0812">Transmembrane</keyword>
<dbReference type="InterPro" id="IPR001245">
    <property type="entry name" value="Ser-Thr/Tyr_kinase_cat_dom"/>
</dbReference>
<dbReference type="GO" id="GO:0004674">
    <property type="term" value="F:protein serine/threonine kinase activity"/>
    <property type="evidence" value="ECO:0007669"/>
    <property type="project" value="UniProtKB-KW"/>
</dbReference>
<evidence type="ECO:0000256" key="15">
    <source>
        <dbReference type="SAM" id="Phobius"/>
    </source>
</evidence>
<dbReference type="EMBL" id="CAJGYO010000011">
    <property type="protein sequence ID" value="CAD6259246.1"/>
    <property type="molecule type" value="Genomic_DNA"/>
</dbReference>
<keyword evidence="8 12" id="KW-0067">ATP-binding</keyword>
<dbReference type="Pfam" id="PF07714">
    <property type="entry name" value="PK_Tyr_Ser-Thr"/>
    <property type="match status" value="1"/>
</dbReference>